<dbReference type="GO" id="GO:0005886">
    <property type="term" value="C:plasma membrane"/>
    <property type="evidence" value="ECO:0007669"/>
    <property type="project" value="UniProtKB-ARBA"/>
</dbReference>
<dbReference type="EMBL" id="CP000254">
    <property type="protein sequence ID" value="ABD41211.1"/>
    <property type="molecule type" value="Genomic_DNA"/>
</dbReference>
<protein>
    <submittedName>
        <fullName evidence="7">Cobalt transport protein</fullName>
    </submittedName>
</protein>
<keyword evidence="8" id="KW-1185">Reference proteome</keyword>
<dbReference type="InterPro" id="IPR003339">
    <property type="entry name" value="ABC/ECF_trnsptr_transmembrane"/>
</dbReference>
<gene>
    <name evidence="7" type="ordered locus">Mhun_1477</name>
</gene>
<feature type="transmembrane region" description="Helical" evidence="6">
    <location>
        <begin position="250"/>
        <end position="269"/>
    </location>
</feature>
<dbReference type="Pfam" id="PF02361">
    <property type="entry name" value="CbiQ"/>
    <property type="match status" value="1"/>
</dbReference>
<evidence type="ECO:0000256" key="5">
    <source>
        <dbReference type="ARBA" id="ARBA00023136"/>
    </source>
</evidence>
<keyword evidence="3 6" id="KW-0812">Transmembrane</keyword>
<evidence type="ECO:0000256" key="1">
    <source>
        <dbReference type="ARBA" id="ARBA00004141"/>
    </source>
</evidence>
<evidence type="ECO:0000313" key="8">
    <source>
        <dbReference type="Proteomes" id="UP000001941"/>
    </source>
</evidence>
<dbReference type="EnsemblBacteria" id="ABD41211">
    <property type="protein sequence ID" value="ABD41211"/>
    <property type="gene ID" value="Mhun_1477"/>
</dbReference>
<accession>Q2FKR6</accession>
<organism evidence="7 8">
    <name type="scientific">Methanospirillum hungatei JF-1 (strain ATCC 27890 / DSM 864 / NBRC 100397 / JF-1)</name>
    <dbReference type="NCBI Taxonomy" id="323259"/>
    <lineage>
        <taxon>Archaea</taxon>
        <taxon>Methanobacteriati</taxon>
        <taxon>Methanobacteriota</taxon>
        <taxon>Stenosarchaea group</taxon>
        <taxon>Methanomicrobia</taxon>
        <taxon>Methanomicrobiales</taxon>
        <taxon>Methanospirillaceae</taxon>
        <taxon>Methanospirillum</taxon>
    </lineage>
</organism>
<keyword evidence="2" id="KW-1003">Cell membrane</keyword>
<evidence type="ECO:0000256" key="6">
    <source>
        <dbReference type="SAM" id="Phobius"/>
    </source>
</evidence>
<dbReference type="GeneID" id="3922179"/>
<dbReference type="InterPro" id="IPR051611">
    <property type="entry name" value="ECF_transporter_component"/>
</dbReference>
<dbReference type="eggNOG" id="arCOG02250">
    <property type="taxonomic scope" value="Archaea"/>
</dbReference>
<dbReference type="OrthoDB" id="51610at2157"/>
<dbReference type="KEGG" id="mhu:Mhun_1477"/>
<dbReference type="Proteomes" id="UP000001941">
    <property type="component" value="Chromosome"/>
</dbReference>
<dbReference type="STRING" id="323259.Mhun_1477"/>
<dbReference type="CDD" id="cd16914">
    <property type="entry name" value="EcfT"/>
    <property type="match status" value="1"/>
</dbReference>
<sequence>MIEDLFDLEQVTSQKSVIHSLDARVKIIVCCAAIVALVAVPYSPVVYTVSAVFFLLFLLLWALSKISPLIYFRRLLLALPFGFMLCGFQIFFKNRYYTDYHSLLELPLGIHIYFESIEFASILLVKFLVCYSFIVLLSSTSSLQDLLEAAGRLKVPPELILALGMMIRYLFVFGIIYRKVTDALKTRLFDPFDHRLPYRYRIVNMGYMMGSLFIRSLEQGERTYASMLCRGYGRDSYIFIKEKPFLRSDLIFLGLCLILIILVPLFCWYDPFSLICRFEVLPSSVQGF</sequence>
<name>Q2FKR6_METHJ</name>
<dbReference type="PANTHER" id="PTHR34857">
    <property type="entry name" value="SLL0384 PROTEIN"/>
    <property type="match status" value="1"/>
</dbReference>
<feature type="transmembrane region" description="Helical" evidence="6">
    <location>
        <begin position="159"/>
        <end position="178"/>
    </location>
</feature>
<proteinExistence type="predicted"/>
<dbReference type="HOGENOM" id="CLU_056469_1_2_2"/>
<evidence type="ECO:0000256" key="2">
    <source>
        <dbReference type="ARBA" id="ARBA00022475"/>
    </source>
</evidence>
<keyword evidence="4 6" id="KW-1133">Transmembrane helix</keyword>
<dbReference type="PANTHER" id="PTHR34857:SF2">
    <property type="entry name" value="SLL0384 PROTEIN"/>
    <property type="match status" value="1"/>
</dbReference>
<dbReference type="RefSeq" id="WP_011448480.1">
    <property type="nucleotide sequence ID" value="NC_007796.1"/>
</dbReference>
<feature type="transmembrane region" description="Helical" evidence="6">
    <location>
        <begin position="112"/>
        <end position="138"/>
    </location>
</feature>
<reference evidence="8" key="1">
    <citation type="journal article" date="2016" name="Stand. Genomic Sci.">
        <title>Complete genome sequence of Methanospirillum hungatei type strain JF1.</title>
        <authorList>
            <person name="Gunsalus R.P."/>
            <person name="Cook L.E."/>
            <person name="Crable B."/>
            <person name="Rohlin L."/>
            <person name="McDonald E."/>
            <person name="Mouttaki H."/>
            <person name="Sieber J.R."/>
            <person name="Poweleit N."/>
            <person name="Zhou H."/>
            <person name="Lapidus A.L."/>
            <person name="Daligault H.E."/>
            <person name="Land M."/>
            <person name="Gilna P."/>
            <person name="Ivanova N."/>
            <person name="Kyrpides N."/>
            <person name="Culley D.E."/>
            <person name="McInerney M.J."/>
        </authorList>
    </citation>
    <scope>NUCLEOTIDE SEQUENCE [LARGE SCALE GENOMIC DNA]</scope>
    <source>
        <strain evidence="8">ATCC 27890 / DSM 864 / NBRC 100397 / JF-1</strain>
    </source>
</reference>
<evidence type="ECO:0000313" key="7">
    <source>
        <dbReference type="EMBL" id="ABD41211.1"/>
    </source>
</evidence>
<dbReference type="InParanoid" id="Q2FKR6"/>
<keyword evidence="5 6" id="KW-0472">Membrane</keyword>
<dbReference type="AlphaFoldDB" id="Q2FKR6"/>
<feature type="transmembrane region" description="Helical" evidence="6">
    <location>
        <begin position="75"/>
        <end position="92"/>
    </location>
</feature>
<evidence type="ECO:0000256" key="3">
    <source>
        <dbReference type="ARBA" id="ARBA00022692"/>
    </source>
</evidence>
<comment type="subcellular location">
    <subcellularLocation>
        <location evidence="1">Membrane</location>
        <topology evidence="1">Multi-pass membrane protein</topology>
    </subcellularLocation>
</comment>
<evidence type="ECO:0000256" key="4">
    <source>
        <dbReference type="ARBA" id="ARBA00022989"/>
    </source>
</evidence>